<evidence type="ECO:0000256" key="3">
    <source>
        <dbReference type="SAM" id="Phobius"/>
    </source>
</evidence>
<name>A0A5J9V6T5_9POAL</name>
<dbReference type="Gramene" id="TVU31809">
    <property type="protein sequence ID" value="TVU31809"/>
    <property type="gene ID" value="EJB05_23510"/>
</dbReference>
<dbReference type="PANTHER" id="PTHR31099">
    <property type="entry name" value="OS06G0165300 PROTEIN"/>
    <property type="match status" value="1"/>
</dbReference>
<accession>A0A5J9V6T5</accession>
<dbReference type="EMBL" id="RWGY01000011">
    <property type="protein sequence ID" value="TVU31809.1"/>
    <property type="molecule type" value="Genomic_DNA"/>
</dbReference>
<dbReference type="AlphaFoldDB" id="A0A5J9V6T5"/>
<dbReference type="InterPro" id="IPR007321">
    <property type="entry name" value="Transposase_28"/>
</dbReference>
<evidence type="ECO:0000256" key="2">
    <source>
        <dbReference type="SAM" id="MobiDB-lite"/>
    </source>
</evidence>
<gene>
    <name evidence="5" type="ORF">EJB05_23510</name>
</gene>
<protein>
    <recommendedName>
        <fullName evidence="4">Transposase (putative) gypsy type domain-containing protein</fullName>
    </recommendedName>
</protein>
<evidence type="ECO:0000313" key="6">
    <source>
        <dbReference type="Proteomes" id="UP000324897"/>
    </source>
</evidence>
<reference evidence="5 6" key="1">
    <citation type="journal article" date="2019" name="Sci. Rep.">
        <title>A high-quality genome of Eragrostis curvula grass provides insights into Poaceae evolution and supports new strategies to enhance forage quality.</title>
        <authorList>
            <person name="Carballo J."/>
            <person name="Santos B.A.C.M."/>
            <person name="Zappacosta D."/>
            <person name="Garbus I."/>
            <person name="Selva J.P."/>
            <person name="Gallo C.A."/>
            <person name="Diaz A."/>
            <person name="Albertini E."/>
            <person name="Caccamo M."/>
            <person name="Echenique V."/>
        </authorList>
    </citation>
    <scope>NUCLEOTIDE SEQUENCE [LARGE SCALE GENOMIC DNA]</scope>
    <source>
        <strain evidence="6">cv. Victoria</strain>
        <tissue evidence="5">Leaf</tissue>
    </source>
</reference>
<keyword evidence="3" id="KW-0812">Transmembrane</keyword>
<keyword evidence="3" id="KW-1133">Transmembrane helix</keyword>
<keyword evidence="1" id="KW-0175">Coiled coil</keyword>
<dbReference type="Proteomes" id="UP000324897">
    <property type="component" value="Chromosome 1"/>
</dbReference>
<feature type="domain" description="Transposase (putative) gypsy type" evidence="4">
    <location>
        <begin position="83"/>
        <end position="150"/>
    </location>
</feature>
<proteinExistence type="predicted"/>
<dbReference type="Pfam" id="PF04195">
    <property type="entry name" value="Transposase_28"/>
    <property type="match status" value="1"/>
</dbReference>
<keyword evidence="3" id="KW-0472">Membrane</keyword>
<evidence type="ECO:0000313" key="5">
    <source>
        <dbReference type="EMBL" id="TVU31809.1"/>
    </source>
</evidence>
<keyword evidence="6" id="KW-1185">Reference proteome</keyword>
<feature type="region of interest" description="Disordered" evidence="2">
    <location>
        <begin position="275"/>
        <end position="304"/>
    </location>
</feature>
<feature type="coiled-coil region" evidence="1">
    <location>
        <begin position="339"/>
        <end position="495"/>
    </location>
</feature>
<evidence type="ECO:0000256" key="1">
    <source>
        <dbReference type="SAM" id="Coils"/>
    </source>
</evidence>
<sequence>MAAASSAVKFLGTAEELDTATSLCFKGGGADLWTAAEKTRSTLTSEVDLRRKCANYNLPAEYTVLCANDWPPCRAPEEGSNTVCIYESMLEAGIRFPLHEFYTRILRHCNLAPSQLCPNAWRYLAGFVLLCKNAKVEPTKACFRYFFKLCAHGGEQQGWYYFVPYSKKRVLFKSVGSSLPSNDGWKKRFFFIDLGSADQPWWCPKKWGTPSDTAYGKKVKPTDDKREAISKKVKLTVSLTDHMREAISKLEEEAKKYFGLNGLLCESQNQHNLSALPPPVKQEATSAGSDEFRSSPATRKRKSLRDILATPPQEMVVIPGTSSPPDRKLSSTRLVYQLMQKTEKDLSQTKELLREVSEEHAVEVAHLKEELGAAKAEHAAEVAHLQKELGAAITKHTEELEAEEAKHMAKINSFTEELQAAKATNTEALKVLKAERDKGRQLTEQLQALKDECATAIEAVEADRAAKVSQLTERLQAAEAEAGKLKELLVAEKAQRAEEVTAIKIEYQNRVTNAEHMSNELISEMLERYAAGLREILCYPREVDATQQTPEALGRSVPQAFQHPHQAPADQGPIDMNACILSPPNLNVEFVILLLLSSNFLFGVILLQTVVGLQSSGMTSLATSCLPDSLVRRMEKGPLSGLLGSILQMAPQDSFIGIPSCVSFSIRSICTMSPSFATNFTSRAR</sequence>
<feature type="non-terminal residue" evidence="5">
    <location>
        <position position="1"/>
    </location>
</feature>
<organism evidence="5 6">
    <name type="scientific">Eragrostis curvula</name>
    <name type="common">weeping love grass</name>
    <dbReference type="NCBI Taxonomy" id="38414"/>
    <lineage>
        <taxon>Eukaryota</taxon>
        <taxon>Viridiplantae</taxon>
        <taxon>Streptophyta</taxon>
        <taxon>Embryophyta</taxon>
        <taxon>Tracheophyta</taxon>
        <taxon>Spermatophyta</taxon>
        <taxon>Magnoliopsida</taxon>
        <taxon>Liliopsida</taxon>
        <taxon>Poales</taxon>
        <taxon>Poaceae</taxon>
        <taxon>PACMAD clade</taxon>
        <taxon>Chloridoideae</taxon>
        <taxon>Eragrostideae</taxon>
        <taxon>Eragrostidinae</taxon>
        <taxon>Eragrostis</taxon>
    </lineage>
</organism>
<evidence type="ECO:0000259" key="4">
    <source>
        <dbReference type="Pfam" id="PF04195"/>
    </source>
</evidence>
<comment type="caution">
    <text evidence="5">The sequence shown here is derived from an EMBL/GenBank/DDBJ whole genome shotgun (WGS) entry which is preliminary data.</text>
</comment>
<dbReference type="PANTHER" id="PTHR31099:SF28">
    <property type="entry name" value="F5J5.12"/>
    <property type="match status" value="1"/>
</dbReference>
<dbReference type="OrthoDB" id="685909at2759"/>
<feature type="transmembrane region" description="Helical" evidence="3">
    <location>
        <begin position="590"/>
        <end position="611"/>
    </location>
</feature>